<dbReference type="InterPro" id="IPR036097">
    <property type="entry name" value="HisK_dim/P_sf"/>
</dbReference>
<keyword evidence="9" id="KW-0812">Transmembrane</keyword>
<dbReference type="PROSITE" id="PS50109">
    <property type="entry name" value="HIS_KIN"/>
    <property type="match status" value="1"/>
</dbReference>
<dbReference type="PANTHER" id="PTHR43719">
    <property type="entry name" value="TWO-COMPONENT HISTIDINE KINASE"/>
    <property type="match status" value="1"/>
</dbReference>
<evidence type="ECO:0000256" key="4">
    <source>
        <dbReference type="ARBA" id="ARBA00022553"/>
    </source>
</evidence>
<feature type="compositionally biased region" description="Polar residues" evidence="8">
    <location>
        <begin position="913"/>
        <end position="925"/>
    </location>
</feature>
<evidence type="ECO:0000256" key="6">
    <source>
        <dbReference type="ARBA" id="ARBA00023170"/>
    </source>
</evidence>
<evidence type="ECO:0000259" key="10">
    <source>
        <dbReference type="PROSITE" id="PS50109"/>
    </source>
</evidence>
<keyword evidence="6" id="KW-0675">Receptor</keyword>
<dbReference type="InterPro" id="IPR011006">
    <property type="entry name" value="CheY-like_superfamily"/>
</dbReference>
<evidence type="ECO:0000259" key="11">
    <source>
        <dbReference type="PROSITE" id="PS50110"/>
    </source>
</evidence>
<keyword evidence="13" id="KW-1185">Reference proteome</keyword>
<keyword evidence="4 7" id="KW-0597">Phosphoprotein</keyword>
<dbReference type="Gene3D" id="3.40.50.2300">
    <property type="match status" value="1"/>
</dbReference>
<dbReference type="EMBL" id="VOIH02000002">
    <property type="protein sequence ID" value="KAF3454598.1"/>
    <property type="molecule type" value="Genomic_DNA"/>
</dbReference>
<name>A0A8K0MQV3_9ROSA</name>
<comment type="catalytic activity">
    <reaction evidence="1">
        <text>ATP + protein L-histidine = ADP + protein N-phospho-L-histidine.</text>
        <dbReference type="EC" id="2.7.13.3"/>
    </reaction>
</comment>
<dbReference type="AlphaFoldDB" id="A0A8K0MQV3"/>
<dbReference type="PRINTS" id="PR00344">
    <property type="entry name" value="BCTRLSENSOR"/>
</dbReference>
<comment type="caution">
    <text evidence="12">The sequence shown here is derived from an EMBL/GenBank/DDBJ whole genome shotgun (WGS) entry which is preliminary data.</text>
</comment>
<dbReference type="InterPro" id="IPR003594">
    <property type="entry name" value="HATPase_dom"/>
</dbReference>
<dbReference type="GO" id="GO:0000155">
    <property type="term" value="F:phosphorelay sensor kinase activity"/>
    <property type="evidence" value="ECO:0007669"/>
    <property type="project" value="InterPro"/>
</dbReference>
<feature type="domain" description="Histidine kinase" evidence="10">
    <location>
        <begin position="401"/>
        <end position="667"/>
    </location>
</feature>
<evidence type="ECO:0000256" key="5">
    <source>
        <dbReference type="ARBA" id="ARBA00022824"/>
    </source>
</evidence>
<evidence type="ECO:0000256" key="8">
    <source>
        <dbReference type="SAM" id="MobiDB-lite"/>
    </source>
</evidence>
<dbReference type="InterPro" id="IPR005467">
    <property type="entry name" value="His_kinase_dom"/>
</dbReference>
<organism evidence="12 13">
    <name type="scientific">Rhamnella rubrinervis</name>
    <dbReference type="NCBI Taxonomy" id="2594499"/>
    <lineage>
        <taxon>Eukaryota</taxon>
        <taxon>Viridiplantae</taxon>
        <taxon>Streptophyta</taxon>
        <taxon>Embryophyta</taxon>
        <taxon>Tracheophyta</taxon>
        <taxon>Spermatophyta</taxon>
        <taxon>Magnoliopsida</taxon>
        <taxon>eudicotyledons</taxon>
        <taxon>Gunneridae</taxon>
        <taxon>Pentapetalae</taxon>
        <taxon>rosids</taxon>
        <taxon>fabids</taxon>
        <taxon>Rosales</taxon>
        <taxon>Rhamnaceae</taxon>
        <taxon>rhamnoid group</taxon>
        <taxon>Rhamneae</taxon>
        <taxon>Rhamnella</taxon>
    </lineage>
</organism>
<dbReference type="InterPro" id="IPR036890">
    <property type="entry name" value="HATPase_C_sf"/>
</dbReference>
<feature type="modified residue" description="4-aspartylphosphate" evidence="7">
    <location>
        <position position="1032"/>
    </location>
</feature>
<dbReference type="Gene3D" id="1.10.287.130">
    <property type="match status" value="1"/>
</dbReference>
<keyword evidence="5" id="KW-0256">Endoplasmic reticulum</keyword>
<dbReference type="SMART" id="SM00448">
    <property type="entry name" value="REC"/>
    <property type="match status" value="1"/>
</dbReference>
<dbReference type="Pfam" id="PF02518">
    <property type="entry name" value="HATPase_c"/>
    <property type="match status" value="1"/>
</dbReference>
<dbReference type="PANTHER" id="PTHR43719:SF50">
    <property type="entry name" value="HISTIDINE KINASE CKI1-LIKE ISOFORM X1"/>
    <property type="match status" value="1"/>
</dbReference>
<dbReference type="InterPro" id="IPR050956">
    <property type="entry name" value="2C_system_His_kinase"/>
</dbReference>
<dbReference type="InterPro" id="IPR003661">
    <property type="entry name" value="HisK_dim/P_dom"/>
</dbReference>
<dbReference type="Proteomes" id="UP000796880">
    <property type="component" value="Unassembled WGS sequence"/>
</dbReference>
<dbReference type="SMART" id="SM00388">
    <property type="entry name" value="HisKA"/>
    <property type="match status" value="1"/>
</dbReference>
<feature type="transmembrane region" description="Helical" evidence="9">
    <location>
        <begin position="343"/>
        <end position="368"/>
    </location>
</feature>
<dbReference type="EC" id="2.7.13.3" evidence="3"/>
<dbReference type="SUPFAM" id="SSF47384">
    <property type="entry name" value="Homodimeric domain of signal transducing histidine kinase"/>
    <property type="match status" value="1"/>
</dbReference>
<sequence>MIMIKSYPLKFCSRVIWRPICFVIIIGLSSLMISELSRMNKKIEKSITLNSYDAQNKIFSNIESTAKMLPALNSSALNLARALSSSLNGTQLTFVTITKMVAPILFLALSTIPHVSLVSYIGLDGIMFSFYNDEDQTFAVFTNTSLSTTWYTQPVNRDTGMLYGDALASQSMVSVNASWVQQALNSTNGYSCLHTGWNKAQDELFFHTAAMYGRGVISLGFPTKVVVEHFAALDFHGGNFHLATVDGDVIVQTTLPETQLMVMNSSVMVQTVRTNGDSEEPVTSFSCQSEDASVTSFSGIIMGVKYNFHCSTLKIAGVQSVFVLAYPPNELVSFVHNYSKLSLMLLLFLFLFIVISLSLFIVLIVTAARREMVLCASLVKQIASTQQAERKSMNKTIAFNRANHDVRGSLATITGLIELCHQDSSPESELATNLSQMKALTKDLFGILNTVLDISKIEAGKLQLEVEDFNLAQLLEDVVDMFYPVAIKKGVDVVLDPCDDSITKSCHVRGDRVKLKQILCNLLNNAVKFTSEGHITIRAGVKKTSMENAIIASNCNVVSKFLSWLFYKNKKGFNDLDALHTAQQDPNRTEFVIEVDDTGTGIPKDKRKSVFENFVQVTETSLGQEGCGLGLGIVESLVRLMDGEIRIVDKNPGERGTCFSFNVALLTCKHESADMEEEYSRMHYDRYQNGFQPFGINLRGSGPKPDGSHVVLYIEGEERRTILANYIESWNIKVSNIKHYKNLVPQLEKVKKKLDFSYFNYSEKSQLGSHDYLRKSTSSNSDSRTNDGSFGINNDGNEQSFPPFRKTSSKGSSGIVLVVVDTSGGIYSELYSAVANFRKDILSSRCKVVWLHNPIMRNTYVMEMEEHNRLSFPNDYVLHKPFHGSRLYEVLGLIPELKGCKLPKLETRNLAQITQSENPNSSNDQLDYAGDEPAGSSSSSNGNSVLEEIVIHNNKRSEEISGENLLNGKRILVVDDLELLRKVTASYLVKHGAVVEVCANGKEAYDCICKALSEQGGEGQPKSSPYDYIFMDCQMPIMDGYEAARLIRVEEQQYGIHIPIIALTATHVMPEEVSKTVDAGMDFHLNKPLQLEGLLRAIRSIHDK</sequence>
<proteinExistence type="predicted"/>
<reference evidence="12" key="1">
    <citation type="submission" date="2020-03" db="EMBL/GenBank/DDBJ databases">
        <title>A high-quality chromosome-level genome assembly of a woody plant with both climbing and erect habits, Rhamnella rubrinervis.</title>
        <authorList>
            <person name="Lu Z."/>
            <person name="Yang Y."/>
            <person name="Zhu X."/>
            <person name="Sun Y."/>
        </authorList>
    </citation>
    <scope>NUCLEOTIDE SEQUENCE</scope>
    <source>
        <strain evidence="12">BYM</strain>
        <tissue evidence="12">Leaf</tissue>
    </source>
</reference>
<accession>A0A8K0MQV3</accession>
<feature type="region of interest" description="Disordered" evidence="8">
    <location>
        <begin position="913"/>
        <end position="943"/>
    </location>
</feature>
<dbReference type="InterPro" id="IPR004358">
    <property type="entry name" value="Sig_transdc_His_kin-like_C"/>
</dbReference>
<evidence type="ECO:0000256" key="2">
    <source>
        <dbReference type="ARBA" id="ARBA00004477"/>
    </source>
</evidence>
<dbReference type="OrthoDB" id="60033at2759"/>
<evidence type="ECO:0000313" key="12">
    <source>
        <dbReference type="EMBL" id="KAF3454598.1"/>
    </source>
</evidence>
<feature type="compositionally biased region" description="Polar residues" evidence="8">
    <location>
        <begin position="791"/>
        <end position="800"/>
    </location>
</feature>
<evidence type="ECO:0000256" key="1">
    <source>
        <dbReference type="ARBA" id="ARBA00000085"/>
    </source>
</evidence>
<dbReference type="Gene3D" id="3.30.565.10">
    <property type="entry name" value="Histidine kinase-like ATPase, C-terminal domain"/>
    <property type="match status" value="1"/>
</dbReference>
<comment type="subcellular location">
    <subcellularLocation>
        <location evidence="2">Endoplasmic reticulum membrane</location>
        <topology evidence="2">Multi-pass membrane protein</topology>
    </subcellularLocation>
</comment>
<dbReference type="PROSITE" id="PS50110">
    <property type="entry name" value="RESPONSE_REGULATORY"/>
    <property type="match status" value="1"/>
</dbReference>
<dbReference type="CDD" id="cd17546">
    <property type="entry name" value="REC_hyHK_CKI1_RcsC-like"/>
    <property type="match status" value="1"/>
</dbReference>
<evidence type="ECO:0000256" key="3">
    <source>
        <dbReference type="ARBA" id="ARBA00012438"/>
    </source>
</evidence>
<protein>
    <recommendedName>
        <fullName evidence="3">histidine kinase</fullName>
        <ecNumber evidence="3">2.7.13.3</ecNumber>
    </recommendedName>
</protein>
<evidence type="ECO:0000256" key="9">
    <source>
        <dbReference type="SAM" id="Phobius"/>
    </source>
</evidence>
<keyword evidence="9" id="KW-0472">Membrane</keyword>
<feature type="region of interest" description="Disordered" evidence="8">
    <location>
        <begin position="770"/>
        <end position="810"/>
    </location>
</feature>
<keyword evidence="9" id="KW-1133">Transmembrane helix</keyword>
<feature type="domain" description="Response regulatory" evidence="11">
    <location>
        <begin position="970"/>
        <end position="1102"/>
    </location>
</feature>
<evidence type="ECO:0000256" key="7">
    <source>
        <dbReference type="PROSITE-ProRule" id="PRU00169"/>
    </source>
</evidence>
<gene>
    <name evidence="12" type="ORF">FNV43_RR05046</name>
</gene>
<dbReference type="SMART" id="SM00387">
    <property type="entry name" value="HATPase_c"/>
    <property type="match status" value="1"/>
</dbReference>
<dbReference type="SUPFAM" id="SSF52172">
    <property type="entry name" value="CheY-like"/>
    <property type="match status" value="1"/>
</dbReference>
<dbReference type="SUPFAM" id="SSF55874">
    <property type="entry name" value="ATPase domain of HSP90 chaperone/DNA topoisomerase II/histidine kinase"/>
    <property type="match status" value="1"/>
</dbReference>
<evidence type="ECO:0000313" key="13">
    <source>
        <dbReference type="Proteomes" id="UP000796880"/>
    </source>
</evidence>
<dbReference type="GO" id="GO:0005789">
    <property type="term" value="C:endoplasmic reticulum membrane"/>
    <property type="evidence" value="ECO:0007669"/>
    <property type="project" value="UniProtKB-SubCell"/>
</dbReference>
<dbReference type="InterPro" id="IPR001789">
    <property type="entry name" value="Sig_transdc_resp-reg_receiver"/>
</dbReference>
<feature type="compositionally biased region" description="Low complexity" evidence="8">
    <location>
        <begin position="776"/>
        <end position="789"/>
    </location>
</feature>
<feature type="transmembrane region" description="Helical" evidence="9">
    <location>
        <begin position="15"/>
        <end position="33"/>
    </location>
</feature>
<dbReference type="Pfam" id="PF00072">
    <property type="entry name" value="Response_reg"/>
    <property type="match status" value="1"/>
</dbReference>